<accession>A0ABY3X4W7</accession>
<reference evidence="2 3" key="1">
    <citation type="submission" date="2022-03" db="EMBL/GenBank/DDBJ databases">
        <title>Complete genome sequence of Lysobacter capsici VKM B-2533 and Lysobacter gummosus 10.1.1, promising sources of lytic agents.</title>
        <authorList>
            <person name="Tarlachkov S.V."/>
            <person name="Kudryakova I.V."/>
            <person name="Afoshin A.S."/>
            <person name="Leontyevskaya E.A."/>
            <person name="Leontyevskaya N.V."/>
        </authorList>
    </citation>
    <scope>NUCLEOTIDE SEQUENCE [LARGE SCALE GENOMIC DNA]</scope>
    <source>
        <strain evidence="2 3">10.1.1</strain>
    </source>
</reference>
<keyword evidence="3" id="KW-1185">Reference proteome</keyword>
<sequence>MAIDAASRVAPTYLPQMQFNAVETPPIRKSNGPTSGPGHEPYRGKPDPVAEGRRIHDRVTEGGYQMVARDAQITYDDIRSVDVPGEVQPGYTRFITKDGAKHVVAEIGNPSIFAAAEQKYLDVGAATIDLTRGKADLPPKKDTDAFSLKTDIESGDEKLTIGQAAYKGLVDQYKKDDLEPDSDQARLVRLLEARDAVSNGKFIKPTYEDFKPWTGTKTEVESLTQLEPADMKEIFDSAAINREIEYLMRREPIAKDFAAKLDEAVKAVPEADRKAMADKLAKVVESADYVDEISKLPSWDAPRARADVEDAISQLSLLDPDRARSAGQKFTANALAKDFDSAFADPTKVDDEALGGGVADVLETVKGTLDTVTGLPGEIGEQIDSLLGKDGADARVDAGKVAAELRANGYKPEDIDKAFSKVDFASGDKDSIRKLFDQFDSQGLLPAISGAFGLAGAVHSLSTGEFGTAEENLAVAGGLISFVGSLPDAAKVLPNLAGIDASALTLLGVDGKTQDAIGVGSAEPNSIVSKVGERVAATDVPEPTGVDKADEITKGFGGLISGNGAGADASRLSRSATAAVDVVSKFTGVAGGVLDVVTGGMSVEQAFGEDGSPGDRAEAVLSLISGSSELASAGANALSTFTSAAQGGQASTASRVLTTLSRGLSAVGVAAGVVGLLIGTWVQSAKDKSFVKDQYEWFKNLAGDGIARPDWNLKYDYAVTTLAEFRNAGGKNDVIADLSHEDWGGRQAPGDRSIFDFHREEFAHFREQWEKDRGAESYAPFLDPAKREADFKREKDHMDEVKAYREAHPTHFDGYNDWVLDL</sequence>
<proteinExistence type="predicted"/>
<dbReference type="EMBL" id="CP093547">
    <property type="protein sequence ID" value="UNP27619.1"/>
    <property type="molecule type" value="Genomic_DNA"/>
</dbReference>
<dbReference type="RefSeq" id="WP_057943315.1">
    <property type="nucleotide sequence ID" value="NZ_CP011131.1"/>
</dbReference>
<protein>
    <submittedName>
        <fullName evidence="2">Uncharacterized protein</fullName>
    </submittedName>
</protein>
<feature type="compositionally biased region" description="Basic and acidic residues" evidence="1">
    <location>
        <begin position="40"/>
        <end position="51"/>
    </location>
</feature>
<name>A0ABY3X4W7_9GAMM</name>
<evidence type="ECO:0000256" key="1">
    <source>
        <dbReference type="SAM" id="MobiDB-lite"/>
    </source>
</evidence>
<organism evidence="2 3">
    <name type="scientific">Lysobacter gummosus</name>
    <dbReference type="NCBI Taxonomy" id="262324"/>
    <lineage>
        <taxon>Bacteria</taxon>
        <taxon>Pseudomonadati</taxon>
        <taxon>Pseudomonadota</taxon>
        <taxon>Gammaproteobacteria</taxon>
        <taxon>Lysobacterales</taxon>
        <taxon>Lysobacteraceae</taxon>
        <taxon>Lysobacter</taxon>
    </lineage>
</organism>
<gene>
    <name evidence="2" type="ORF">MOV92_13905</name>
</gene>
<evidence type="ECO:0000313" key="2">
    <source>
        <dbReference type="EMBL" id="UNP27619.1"/>
    </source>
</evidence>
<dbReference type="Proteomes" id="UP000829194">
    <property type="component" value="Chromosome"/>
</dbReference>
<evidence type="ECO:0000313" key="3">
    <source>
        <dbReference type="Proteomes" id="UP000829194"/>
    </source>
</evidence>
<feature type="region of interest" description="Disordered" evidence="1">
    <location>
        <begin position="14"/>
        <end position="51"/>
    </location>
</feature>